<comment type="caution">
    <text evidence="2">The sequence shown here is derived from an EMBL/GenBank/DDBJ whole genome shotgun (WGS) entry which is preliminary data.</text>
</comment>
<dbReference type="Proteomes" id="UP000284375">
    <property type="component" value="Unassembled WGS sequence"/>
</dbReference>
<feature type="region of interest" description="Disordered" evidence="1">
    <location>
        <begin position="168"/>
        <end position="197"/>
    </location>
</feature>
<sequence length="238" mass="25287">MSPLSTLPVRVARARTNTRLFSTTRPLLSGSFFNLGALGASREAQYLSKEHGIPRAEYSSSIHLIRSSEVDPFAPAPGAAPSLAAVRAAQAATRPGPKATQETTPDGLVFQLEAVAEQLAQTKTALEHLQARNKGLDIAVILVPILSSIIAFIGYQIYCETEEEHAGPLQSLPNPLGVHTQQPISQTHGSTKPSRDATVEAHALAESGLISASSETRAKPADPSTDGTVFTRIFWASK</sequence>
<accession>A0A423W8R1</accession>
<reference evidence="2 3" key="1">
    <citation type="submission" date="2015-09" db="EMBL/GenBank/DDBJ databases">
        <title>Host preference determinants of Valsa canker pathogens revealed by comparative genomics.</title>
        <authorList>
            <person name="Yin Z."/>
            <person name="Huang L."/>
        </authorList>
    </citation>
    <scope>NUCLEOTIDE SEQUENCE [LARGE SCALE GENOMIC DNA]</scope>
    <source>
        <strain evidence="2 3">YSFL</strain>
    </source>
</reference>
<proteinExistence type="predicted"/>
<organism evidence="2 3">
    <name type="scientific">Cytospora chrysosperma</name>
    <name type="common">Cytospora canker fungus</name>
    <name type="synonym">Sphaeria chrysosperma</name>
    <dbReference type="NCBI Taxonomy" id="252740"/>
    <lineage>
        <taxon>Eukaryota</taxon>
        <taxon>Fungi</taxon>
        <taxon>Dikarya</taxon>
        <taxon>Ascomycota</taxon>
        <taxon>Pezizomycotina</taxon>
        <taxon>Sordariomycetes</taxon>
        <taxon>Sordariomycetidae</taxon>
        <taxon>Diaporthales</taxon>
        <taxon>Cytosporaceae</taxon>
        <taxon>Cytospora</taxon>
    </lineage>
</organism>
<dbReference type="AlphaFoldDB" id="A0A423W8R1"/>
<dbReference type="EMBL" id="LJZO01000010">
    <property type="protein sequence ID" value="ROV99713.1"/>
    <property type="molecule type" value="Genomic_DNA"/>
</dbReference>
<evidence type="ECO:0000256" key="1">
    <source>
        <dbReference type="SAM" id="MobiDB-lite"/>
    </source>
</evidence>
<gene>
    <name evidence="2" type="ORF">VSDG_02949</name>
</gene>
<evidence type="ECO:0000313" key="2">
    <source>
        <dbReference type="EMBL" id="ROV99713.1"/>
    </source>
</evidence>
<evidence type="ECO:0000313" key="3">
    <source>
        <dbReference type="Proteomes" id="UP000284375"/>
    </source>
</evidence>
<dbReference type="OrthoDB" id="5240110at2759"/>
<name>A0A423W8R1_CYTCH</name>
<protein>
    <submittedName>
        <fullName evidence="2">Uncharacterized protein</fullName>
    </submittedName>
</protein>
<feature type="compositionally biased region" description="Polar residues" evidence="1">
    <location>
        <begin position="179"/>
        <end position="192"/>
    </location>
</feature>
<keyword evidence="3" id="KW-1185">Reference proteome</keyword>